<protein>
    <submittedName>
        <fullName evidence="3">NAD-dependent epimerase/dehydratase family protein</fullName>
    </submittedName>
</protein>
<dbReference type="AlphaFoldDB" id="A0A368N4R6"/>
<feature type="domain" description="NAD-dependent epimerase/dehydratase" evidence="2">
    <location>
        <begin position="177"/>
        <end position="287"/>
    </location>
</feature>
<evidence type="ECO:0000313" key="4">
    <source>
        <dbReference type="Proteomes" id="UP000252172"/>
    </source>
</evidence>
<dbReference type="InterPro" id="IPR001509">
    <property type="entry name" value="Epimerase_deHydtase"/>
</dbReference>
<evidence type="ECO:0000313" key="3">
    <source>
        <dbReference type="EMBL" id="RCU45023.1"/>
    </source>
</evidence>
<dbReference type="Pfam" id="PF01370">
    <property type="entry name" value="Epimerase"/>
    <property type="match status" value="2"/>
</dbReference>
<accession>A0A368N4R6</accession>
<reference evidence="3 4" key="1">
    <citation type="submission" date="2018-07" db="EMBL/GenBank/DDBJ databases">
        <title>Chryseobacterium lacus sp. nov., isolated from lake water.</title>
        <authorList>
            <person name="Li C.-M."/>
        </authorList>
    </citation>
    <scope>NUCLEOTIDE SEQUENCE [LARGE SCALE GENOMIC DNA]</scope>
    <source>
        <strain evidence="3 4">YLOS41</strain>
    </source>
</reference>
<dbReference type="Gene3D" id="3.40.50.720">
    <property type="entry name" value="NAD(P)-binding Rossmann-like Domain"/>
    <property type="match status" value="1"/>
</dbReference>
<gene>
    <name evidence="3" type="ORF">DQ356_00355</name>
</gene>
<proteinExistence type="inferred from homology"/>
<dbReference type="PRINTS" id="PR01713">
    <property type="entry name" value="NUCEPIMERASE"/>
</dbReference>
<dbReference type="SUPFAM" id="SSF51735">
    <property type="entry name" value="NAD(P)-binding Rossmann-fold domains"/>
    <property type="match status" value="1"/>
</dbReference>
<dbReference type="EMBL" id="QPIE01000001">
    <property type="protein sequence ID" value="RCU45023.1"/>
    <property type="molecule type" value="Genomic_DNA"/>
</dbReference>
<name>A0A368N4R6_9FLAO</name>
<feature type="domain" description="NAD-dependent epimerase/dehydratase" evidence="2">
    <location>
        <begin position="6"/>
        <end position="140"/>
    </location>
</feature>
<keyword evidence="4" id="KW-1185">Reference proteome</keyword>
<dbReference type="InterPro" id="IPR036291">
    <property type="entry name" value="NAD(P)-bd_dom_sf"/>
</dbReference>
<sequence length="379" mass="42416">MNFKNILITGGAGFIGSHLALALVKQGCTVTVLDHLSPQIHGENPEQDSFLYQSIIPHVTFIKGDVTQRNSWNKALRDQEVVVHLAAETGTGQSMYRIHRYAEVNVSGTAHLLDALVNDDHSVKKVIVASSRAIYGEGKYLHPVLGNVYPSQRNPEEMKKGNFEVVLEDFEPLKVLPTDESSRIHPVSVYGMTKQYQEEMLLSVTKVLGIPAVALRFQNVYGEGQSLINPYTGILSVFSNQILSGKPVRVFEDGKESRDFIHIDDAVRSFILAMENNILKNEAVNIGTGIPVTVLEVAQQLIKNYRSAVPVQVTGQFRIGDIRHNFADTTKAELQLGFKAKISFEEGLKRFCTWVQNQEIKDNQFERSLAEMTTRKMLF</sequence>
<comment type="caution">
    <text evidence="3">The sequence shown here is derived from an EMBL/GenBank/DDBJ whole genome shotgun (WGS) entry which is preliminary data.</text>
</comment>
<dbReference type="Proteomes" id="UP000252172">
    <property type="component" value="Unassembled WGS sequence"/>
</dbReference>
<comment type="similarity">
    <text evidence="1">Belongs to the NAD(P)-dependent epimerase/dehydratase family.</text>
</comment>
<evidence type="ECO:0000259" key="2">
    <source>
        <dbReference type="Pfam" id="PF01370"/>
    </source>
</evidence>
<dbReference type="OrthoDB" id="8967463at2"/>
<organism evidence="3 4">
    <name type="scientific">Chryseobacterium lacus</name>
    <dbReference type="NCBI Taxonomy" id="2058346"/>
    <lineage>
        <taxon>Bacteria</taxon>
        <taxon>Pseudomonadati</taxon>
        <taxon>Bacteroidota</taxon>
        <taxon>Flavobacteriia</taxon>
        <taxon>Flavobacteriales</taxon>
        <taxon>Weeksellaceae</taxon>
        <taxon>Chryseobacterium group</taxon>
        <taxon>Chryseobacterium</taxon>
    </lineage>
</organism>
<evidence type="ECO:0000256" key="1">
    <source>
        <dbReference type="ARBA" id="ARBA00007637"/>
    </source>
</evidence>
<dbReference type="PANTHER" id="PTHR43000">
    <property type="entry name" value="DTDP-D-GLUCOSE 4,6-DEHYDRATASE-RELATED"/>
    <property type="match status" value="1"/>
</dbReference>